<feature type="domain" description="HD-GYP" evidence="3">
    <location>
        <begin position="558"/>
        <end position="754"/>
    </location>
</feature>
<dbReference type="Gene3D" id="3.30.70.270">
    <property type="match status" value="1"/>
</dbReference>
<dbReference type="PANTHER" id="PTHR45228:SF8">
    <property type="entry name" value="TWO-COMPONENT RESPONSE REGULATOR-RELATED"/>
    <property type="match status" value="1"/>
</dbReference>
<accession>A0ABV7Z688</accession>
<keyword evidence="1" id="KW-0472">Membrane</keyword>
<dbReference type="InterPro" id="IPR029787">
    <property type="entry name" value="Nucleotide_cyclase"/>
</dbReference>
<keyword evidence="1" id="KW-0812">Transmembrane</keyword>
<keyword evidence="1" id="KW-1133">Transmembrane helix</keyword>
<dbReference type="RefSeq" id="WP_322473837.1">
    <property type="nucleotide sequence ID" value="NZ_JBHRZG010000002.1"/>
</dbReference>
<dbReference type="NCBIfam" id="TIGR00254">
    <property type="entry name" value="GGDEF"/>
    <property type="match status" value="1"/>
</dbReference>
<dbReference type="InterPro" id="IPR003607">
    <property type="entry name" value="HD/PDEase_dom"/>
</dbReference>
<evidence type="ECO:0000313" key="5">
    <source>
        <dbReference type="Proteomes" id="UP001595803"/>
    </source>
</evidence>
<dbReference type="InterPro" id="IPR043128">
    <property type="entry name" value="Rev_trsase/Diguanyl_cyclase"/>
</dbReference>
<dbReference type="PROSITE" id="PS50887">
    <property type="entry name" value="GGDEF"/>
    <property type="match status" value="1"/>
</dbReference>
<dbReference type="SUPFAM" id="SSF109604">
    <property type="entry name" value="HD-domain/PDEase-like"/>
    <property type="match status" value="1"/>
</dbReference>
<protein>
    <submittedName>
        <fullName evidence="4">HD domain-containing phosphohydrolase</fullName>
    </submittedName>
</protein>
<dbReference type="CDD" id="cd01949">
    <property type="entry name" value="GGDEF"/>
    <property type="match status" value="1"/>
</dbReference>
<dbReference type="Proteomes" id="UP001595803">
    <property type="component" value="Unassembled WGS sequence"/>
</dbReference>
<dbReference type="SUPFAM" id="SSF55781">
    <property type="entry name" value="GAF domain-like"/>
    <property type="match status" value="1"/>
</dbReference>
<dbReference type="PANTHER" id="PTHR45228">
    <property type="entry name" value="CYCLIC DI-GMP PHOSPHODIESTERASE TM_0186-RELATED"/>
    <property type="match status" value="1"/>
</dbReference>
<organism evidence="4 5">
    <name type="scientific">Deinococcus rufus</name>
    <dbReference type="NCBI Taxonomy" id="2136097"/>
    <lineage>
        <taxon>Bacteria</taxon>
        <taxon>Thermotogati</taxon>
        <taxon>Deinococcota</taxon>
        <taxon>Deinococci</taxon>
        <taxon>Deinococcales</taxon>
        <taxon>Deinococcaceae</taxon>
        <taxon>Deinococcus</taxon>
    </lineage>
</organism>
<evidence type="ECO:0000259" key="3">
    <source>
        <dbReference type="PROSITE" id="PS51832"/>
    </source>
</evidence>
<dbReference type="Pfam" id="PF00990">
    <property type="entry name" value="GGDEF"/>
    <property type="match status" value="1"/>
</dbReference>
<evidence type="ECO:0000313" key="4">
    <source>
        <dbReference type="EMBL" id="MFC3831761.1"/>
    </source>
</evidence>
<reference evidence="5" key="1">
    <citation type="journal article" date="2019" name="Int. J. Syst. Evol. Microbiol.">
        <title>The Global Catalogue of Microorganisms (GCM) 10K type strain sequencing project: providing services to taxonomists for standard genome sequencing and annotation.</title>
        <authorList>
            <consortium name="The Broad Institute Genomics Platform"/>
            <consortium name="The Broad Institute Genome Sequencing Center for Infectious Disease"/>
            <person name="Wu L."/>
            <person name="Ma J."/>
        </authorList>
    </citation>
    <scope>NUCLEOTIDE SEQUENCE [LARGE SCALE GENOMIC DNA]</scope>
    <source>
        <strain evidence="5">CCTCC AB 2017081</strain>
    </source>
</reference>
<dbReference type="InterPro" id="IPR037522">
    <property type="entry name" value="HD_GYP_dom"/>
</dbReference>
<dbReference type="InterPro" id="IPR029016">
    <property type="entry name" value="GAF-like_dom_sf"/>
</dbReference>
<comment type="caution">
    <text evidence="4">The sequence shown here is derived from an EMBL/GenBank/DDBJ whole genome shotgun (WGS) entry which is preliminary data.</text>
</comment>
<dbReference type="Gene3D" id="3.30.450.40">
    <property type="match status" value="1"/>
</dbReference>
<dbReference type="InterPro" id="IPR052020">
    <property type="entry name" value="Cyclic_di-GMP/3'3'-cGAMP_PDE"/>
</dbReference>
<sequence>MTSTDVPPGRPAWASLAWFSVRGSPVWVTGLLLLSVLSVLLCSVAIRSADHQRNTLLLLADTTAGASRHNALEWEAVSRDGLTADFWLRVDASRTDLIERHAALGVAQVTDTRGVAGWIHARLHHVSTHDLSHVAGLLRAYIRATDQEFVLLRDGDRTAALALDETTVDPLADQLERAMAQVRTVREQEAHGTLVLAAVLIGVALLSSLVTASVLARRLRVQVRAARMLEEQRQLEREQDERDSLTGLWNRRALHRLYARWTAQGALSVLVLDLNRLKVINDSGGHAAGDAYLRRVALTLLDVSHPHGLAARWGGDEFVVLLPGLDAGAAQRLAERASAQLEAPGDPMPPFAYGVAHVPEATSLERVLALADALMYEHKEVQRQEVARLVPGRRVGVTVEEFTSRLEQLERPQDILTEGLSLARAVLDFQASAYLERVGDDFVLRRLDGDVDADVRTALEGRMYREGDGVTGQAIAQSATRWSNDYPAEPFALESWVHSGLKSVVMVPVRYGGRMMGLVGLLQFNTWRVVTPQARRLLEALASRLGHSHERMNAVESVRSALQGGLLALGVALEERDLETAGHTERVVTLAEHLGMQLGMSDATLDALRQGASLHDIGKLVIPDSILLKPGPLSQGEWAVMRNHAERGYEIAHRLSGLMPTTLEVIRSHHERWDGSGYPDGLRGTAIPLAARIFAVCDVYDALTHVRPYKDAWTHDAAVAEIRAKSGTHFDPAVVEAFLALVTPPTPEARDVATAETHHRPTG</sequence>
<proteinExistence type="predicted"/>
<name>A0ABV7Z688_9DEIO</name>
<dbReference type="Pfam" id="PF13185">
    <property type="entry name" value="GAF_2"/>
    <property type="match status" value="1"/>
</dbReference>
<feature type="transmembrane region" description="Helical" evidence="1">
    <location>
        <begin position="26"/>
        <end position="46"/>
    </location>
</feature>
<dbReference type="SMART" id="SM00065">
    <property type="entry name" value="GAF"/>
    <property type="match status" value="1"/>
</dbReference>
<evidence type="ECO:0000259" key="2">
    <source>
        <dbReference type="PROSITE" id="PS50887"/>
    </source>
</evidence>
<dbReference type="SMART" id="SM00267">
    <property type="entry name" value="GGDEF"/>
    <property type="match status" value="1"/>
</dbReference>
<dbReference type="PROSITE" id="PS51832">
    <property type="entry name" value="HD_GYP"/>
    <property type="match status" value="1"/>
</dbReference>
<gene>
    <name evidence="4" type="ORF">ACFOSB_02650</name>
</gene>
<dbReference type="InterPro" id="IPR003018">
    <property type="entry name" value="GAF"/>
</dbReference>
<dbReference type="InterPro" id="IPR000160">
    <property type="entry name" value="GGDEF_dom"/>
</dbReference>
<evidence type="ECO:0000256" key="1">
    <source>
        <dbReference type="SAM" id="Phobius"/>
    </source>
</evidence>
<dbReference type="Gene3D" id="1.10.3210.10">
    <property type="entry name" value="Hypothetical protein af1432"/>
    <property type="match status" value="1"/>
</dbReference>
<dbReference type="Pfam" id="PF13487">
    <property type="entry name" value="HD_5"/>
    <property type="match status" value="1"/>
</dbReference>
<keyword evidence="5" id="KW-1185">Reference proteome</keyword>
<dbReference type="CDD" id="cd00077">
    <property type="entry name" value="HDc"/>
    <property type="match status" value="1"/>
</dbReference>
<feature type="domain" description="GGDEF" evidence="2">
    <location>
        <begin position="265"/>
        <end position="391"/>
    </location>
</feature>
<feature type="transmembrane region" description="Helical" evidence="1">
    <location>
        <begin position="193"/>
        <end position="216"/>
    </location>
</feature>
<dbReference type="SMART" id="SM00471">
    <property type="entry name" value="HDc"/>
    <property type="match status" value="1"/>
</dbReference>
<dbReference type="EMBL" id="JBHRZG010000002">
    <property type="protein sequence ID" value="MFC3831761.1"/>
    <property type="molecule type" value="Genomic_DNA"/>
</dbReference>
<dbReference type="SUPFAM" id="SSF55073">
    <property type="entry name" value="Nucleotide cyclase"/>
    <property type="match status" value="1"/>
</dbReference>